<keyword evidence="1" id="KW-0472">Membrane</keyword>
<keyword evidence="1" id="KW-1133">Transmembrane helix</keyword>
<comment type="caution">
    <text evidence="2">The sequence shown here is derived from an EMBL/GenBank/DDBJ whole genome shotgun (WGS) entry which is preliminary data.</text>
</comment>
<protein>
    <submittedName>
        <fullName evidence="2">Uncharacterized protein</fullName>
    </submittedName>
</protein>
<organism evidence="2 3">
    <name type="scientific">Tumebacillus amylolyticus</name>
    <dbReference type="NCBI Taxonomy" id="2801339"/>
    <lineage>
        <taxon>Bacteria</taxon>
        <taxon>Bacillati</taxon>
        <taxon>Bacillota</taxon>
        <taxon>Bacilli</taxon>
        <taxon>Bacillales</taxon>
        <taxon>Alicyclobacillaceae</taxon>
        <taxon>Tumebacillus</taxon>
    </lineage>
</organism>
<dbReference type="EMBL" id="JAEQNB010000008">
    <property type="protein sequence ID" value="MBL0389063.1"/>
    <property type="molecule type" value="Genomic_DNA"/>
</dbReference>
<reference evidence="2 3" key="1">
    <citation type="submission" date="2021-01" db="EMBL/GenBank/DDBJ databases">
        <title>Tumebacillus sp. strain ITR2 16S ribosomal RNA gene Genome sequencing and assembly.</title>
        <authorList>
            <person name="Kang M."/>
        </authorList>
    </citation>
    <scope>NUCLEOTIDE SEQUENCE [LARGE SCALE GENOMIC DNA]</scope>
    <source>
        <strain evidence="2 3">ITR2</strain>
    </source>
</reference>
<evidence type="ECO:0000256" key="1">
    <source>
        <dbReference type="SAM" id="Phobius"/>
    </source>
</evidence>
<feature type="transmembrane region" description="Helical" evidence="1">
    <location>
        <begin position="36"/>
        <end position="56"/>
    </location>
</feature>
<gene>
    <name evidence="2" type="ORF">JJB07_20940</name>
</gene>
<evidence type="ECO:0000313" key="2">
    <source>
        <dbReference type="EMBL" id="MBL0389063.1"/>
    </source>
</evidence>
<keyword evidence="1" id="KW-0812">Transmembrane</keyword>
<keyword evidence="3" id="KW-1185">Reference proteome</keyword>
<dbReference type="RefSeq" id="WP_201638058.1">
    <property type="nucleotide sequence ID" value="NZ_JAEQNB010000008.1"/>
</dbReference>
<name>A0ABS1JFJ7_9BACL</name>
<proteinExistence type="predicted"/>
<evidence type="ECO:0000313" key="3">
    <source>
        <dbReference type="Proteomes" id="UP000602284"/>
    </source>
</evidence>
<feature type="transmembrane region" description="Helical" evidence="1">
    <location>
        <begin position="6"/>
        <end position="24"/>
    </location>
</feature>
<dbReference type="Proteomes" id="UP000602284">
    <property type="component" value="Unassembled WGS sequence"/>
</dbReference>
<sequence>MGVQLINASILTLIYLAFAAYLKFTLKDEMTVLLQLYLMIGIPLVISYFLLVVLYFKANRKVFWSVLGLLVLIGAGIVLGDLLTSNV</sequence>
<accession>A0ABS1JFJ7</accession>
<feature type="transmembrane region" description="Helical" evidence="1">
    <location>
        <begin position="62"/>
        <end position="83"/>
    </location>
</feature>